<comment type="pathway">
    <text evidence="1 8">Cofactor biosynthesis; (R)-pantothenate biosynthesis; (R)-pantothenate from (R)-pantoate and beta-alanine: step 1/1.</text>
</comment>
<dbReference type="FunFam" id="3.40.50.620:FF:000013">
    <property type="entry name" value="Pantothenate synthetase"/>
    <property type="match status" value="1"/>
</dbReference>
<protein>
    <recommendedName>
        <fullName evidence="8">Pantothenate synthetase</fullName>
        <shortName evidence="8">PS</shortName>
        <ecNumber evidence="8">6.3.2.1</ecNumber>
    </recommendedName>
    <alternativeName>
        <fullName evidence="8">Pantoate--beta-alanine ligase</fullName>
    </alternativeName>
    <alternativeName>
        <fullName evidence="8">Pantoate-activating enzyme</fullName>
    </alternativeName>
</protein>
<evidence type="ECO:0000256" key="6">
    <source>
        <dbReference type="ARBA" id="ARBA00022840"/>
    </source>
</evidence>
<dbReference type="InterPro" id="IPR003721">
    <property type="entry name" value="Pantoate_ligase"/>
</dbReference>
<dbReference type="Gene3D" id="3.30.1300.10">
    <property type="entry name" value="Pantoate-beta-alanine ligase, C-terminal domain"/>
    <property type="match status" value="1"/>
</dbReference>
<keyword evidence="5 8" id="KW-0547">Nucleotide-binding</keyword>
<dbReference type="GO" id="GO:0005524">
    <property type="term" value="F:ATP binding"/>
    <property type="evidence" value="ECO:0007669"/>
    <property type="project" value="UniProtKB-KW"/>
</dbReference>
<keyword evidence="3 8" id="KW-0436">Ligase</keyword>
<dbReference type="CDD" id="cd00560">
    <property type="entry name" value="PanC"/>
    <property type="match status" value="1"/>
</dbReference>
<evidence type="ECO:0000313" key="9">
    <source>
        <dbReference type="EMBL" id="MBB6389791.1"/>
    </source>
</evidence>
<evidence type="ECO:0000256" key="5">
    <source>
        <dbReference type="ARBA" id="ARBA00022741"/>
    </source>
</evidence>
<evidence type="ECO:0000256" key="8">
    <source>
        <dbReference type="HAMAP-Rule" id="MF_00158"/>
    </source>
</evidence>
<organism evidence="9 10">
    <name type="scientific">Microbacterium thalassium</name>
    <dbReference type="NCBI Taxonomy" id="362649"/>
    <lineage>
        <taxon>Bacteria</taxon>
        <taxon>Bacillati</taxon>
        <taxon>Actinomycetota</taxon>
        <taxon>Actinomycetes</taxon>
        <taxon>Micrococcales</taxon>
        <taxon>Microbacteriaceae</taxon>
        <taxon>Microbacterium</taxon>
    </lineage>
</organism>
<evidence type="ECO:0000256" key="7">
    <source>
        <dbReference type="ARBA" id="ARBA00048258"/>
    </source>
</evidence>
<evidence type="ECO:0000256" key="2">
    <source>
        <dbReference type="ARBA" id="ARBA00009256"/>
    </source>
</evidence>
<keyword evidence="4 8" id="KW-0566">Pantothenate biosynthesis</keyword>
<comment type="catalytic activity">
    <reaction evidence="7 8">
        <text>(R)-pantoate + beta-alanine + ATP = (R)-pantothenate + AMP + diphosphate + H(+)</text>
        <dbReference type="Rhea" id="RHEA:10912"/>
        <dbReference type="ChEBI" id="CHEBI:15378"/>
        <dbReference type="ChEBI" id="CHEBI:15980"/>
        <dbReference type="ChEBI" id="CHEBI:29032"/>
        <dbReference type="ChEBI" id="CHEBI:30616"/>
        <dbReference type="ChEBI" id="CHEBI:33019"/>
        <dbReference type="ChEBI" id="CHEBI:57966"/>
        <dbReference type="ChEBI" id="CHEBI:456215"/>
        <dbReference type="EC" id="6.3.2.1"/>
    </reaction>
</comment>
<evidence type="ECO:0000256" key="4">
    <source>
        <dbReference type="ARBA" id="ARBA00022655"/>
    </source>
</evidence>
<dbReference type="GO" id="GO:0005829">
    <property type="term" value="C:cytosol"/>
    <property type="evidence" value="ECO:0007669"/>
    <property type="project" value="TreeGrafter"/>
</dbReference>
<dbReference type="GO" id="GO:0015940">
    <property type="term" value="P:pantothenate biosynthetic process"/>
    <property type="evidence" value="ECO:0007669"/>
    <property type="project" value="UniProtKB-UniRule"/>
</dbReference>
<reference evidence="9 10" key="1">
    <citation type="submission" date="2020-08" db="EMBL/GenBank/DDBJ databases">
        <title>Sequencing the genomes of 1000 actinobacteria strains.</title>
        <authorList>
            <person name="Klenk H.-P."/>
        </authorList>
    </citation>
    <scope>NUCLEOTIDE SEQUENCE [LARGE SCALE GENOMIC DNA]</scope>
    <source>
        <strain evidence="9 10">DSM 12511</strain>
    </source>
</reference>
<dbReference type="HAMAP" id="MF_00158">
    <property type="entry name" value="PanC"/>
    <property type="match status" value="1"/>
</dbReference>
<feature type="binding site" evidence="8">
    <location>
        <position position="154"/>
    </location>
    <ligand>
        <name>(R)-pantoate</name>
        <dbReference type="ChEBI" id="CHEBI:15980"/>
    </ligand>
</feature>
<dbReference type="AlphaFoldDB" id="A0A7X0KT64"/>
<dbReference type="Gene3D" id="3.40.50.620">
    <property type="entry name" value="HUPs"/>
    <property type="match status" value="1"/>
</dbReference>
<sequence>MRIVRSVADVRAALRQARAAGRSIGLVPTMGALHDGHLSLVREARTETDVVVMSLFVNPTQFGKNEDLAAYPRSEERDAALAAATGVDILFAPTVAEMYPDGFSTTIHVSGITEVLCGATRGASHFDGVATVVTKLLQIVGPDAAYFGQKDAQQVLVIRRVVRDLDIPVRVVACPTVREADGLAMSSRNAYLDPESRVRARAINRALDAAEAAVRRGRTSAAGVLSAARAVLASAGIEPEYLELRSPDDLRELDEVGDAALLAVAAQVGPARLIDNRILQAIGADGSAASLTRSPEPAT</sequence>
<dbReference type="Proteomes" id="UP000537775">
    <property type="component" value="Unassembled WGS sequence"/>
</dbReference>
<dbReference type="UniPathway" id="UPA00028">
    <property type="reaction ID" value="UER00005"/>
</dbReference>
<dbReference type="NCBIfam" id="TIGR00018">
    <property type="entry name" value="panC"/>
    <property type="match status" value="1"/>
</dbReference>
<comment type="subunit">
    <text evidence="8">Homodimer.</text>
</comment>
<name>A0A7X0KT64_9MICO</name>
<feature type="binding site" evidence="8">
    <location>
        <position position="61"/>
    </location>
    <ligand>
        <name>(R)-pantoate</name>
        <dbReference type="ChEBI" id="CHEBI:15980"/>
    </ligand>
</feature>
<feature type="binding site" evidence="8">
    <location>
        <position position="177"/>
    </location>
    <ligand>
        <name>ATP</name>
        <dbReference type="ChEBI" id="CHEBI:30616"/>
    </ligand>
</feature>
<feature type="active site" description="Proton donor" evidence="8">
    <location>
        <position position="37"/>
    </location>
</feature>
<comment type="similarity">
    <text evidence="2 8">Belongs to the pantothenate synthetase family.</text>
</comment>
<keyword evidence="8" id="KW-0963">Cytoplasm</keyword>
<dbReference type="InterPro" id="IPR042176">
    <property type="entry name" value="Pantoate_ligase_C"/>
</dbReference>
<evidence type="ECO:0000256" key="3">
    <source>
        <dbReference type="ARBA" id="ARBA00022598"/>
    </source>
</evidence>
<comment type="caution">
    <text evidence="9">The sequence shown here is derived from an EMBL/GenBank/DDBJ whole genome shotgun (WGS) entry which is preliminary data.</text>
</comment>
<evidence type="ECO:0000313" key="10">
    <source>
        <dbReference type="Proteomes" id="UP000537775"/>
    </source>
</evidence>
<feature type="binding site" evidence="8">
    <location>
        <position position="61"/>
    </location>
    <ligand>
        <name>beta-alanine</name>
        <dbReference type="ChEBI" id="CHEBI:57966"/>
    </ligand>
</feature>
<feature type="binding site" evidence="8">
    <location>
        <begin position="185"/>
        <end position="188"/>
    </location>
    <ligand>
        <name>ATP</name>
        <dbReference type="ChEBI" id="CHEBI:30616"/>
    </ligand>
</feature>
<dbReference type="PANTHER" id="PTHR21299">
    <property type="entry name" value="CYTIDYLATE KINASE/PANTOATE-BETA-ALANINE LIGASE"/>
    <property type="match status" value="1"/>
</dbReference>
<comment type="subcellular location">
    <subcellularLocation>
        <location evidence="8">Cytoplasm</location>
    </subcellularLocation>
</comment>
<dbReference type="EMBL" id="JACHML010000001">
    <property type="protein sequence ID" value="MBB6389791.1"/>
    <property type="molecule type" value="Genomic_DNA"/>
</dbReference>
<dbReference type="EC" id="6.3.2.1" evidence="8"/>
<dbReference type="Pfam" id="PF02569">
    <property type="entry name" value="Pantoate_ligase"/>
    <property type="match status" value="1"/>
</dbReference>
<accession>A0A7X0KT64</accession>
<feature type="binding site" evidence="8">
    <location>
        <begin position="148"/>
        <end position="151"/>
    </location>
    <ligand>
        <name>ATP</name>
        <dbReference type="ChEBI" id="CHEBI:30616"/>
    </ligand>
</feature>
<gene>
    <name evidence="8" type="primary">panC</name>
    <name evidence="9" type="ORF">HD594_000104</name>
</gene>
<dbReference type="GO" id="GO:0004592">
    <property type="term" value="F:pantoate-beta-alanine ligase activity"/>
    <property type="evidence" value="ECO:0007669"/>
    <property type="project" value="UniProtKB-UniRule"/>
</dbReference>
<evidence type="ECO:0000256" key="1">
    <source>
        <dbReference type="ARBA" id="ARBA00004990"/>
    </source>
</evidence>
<keyword evidence="10" id="KW-1185">Reference proteome</keyword>
<dbReference type="RefSeq" id="WP_184749078.1">
    <property type="nucleotide sequence ID" value="NZ_BAAAJR010000008.1"/>
</dbReference>
<proteinExistence type="inferred from homology"/>
<comment type="function">
    <text evidence="8">Catalyzes the condensation of pantoate with beta-alanine in an ATP-dependent reaction via a pantoyl-adenylate intermediate.</text>
</comment>
<dbReference type="InterPro" id="IPR014729">
    <property type="entry name" value="Rossmann-like_a/b/a_fold"/>
</dbReference>
<dbReference type="SUPFAM" id="SSF52374">
    <property type="entry name" value="Nucleotidylyl transferase"/>
    <property type="match status" value="1"/>
</dbReference>
<feature type="binding site" evidence="8">
    <location>
        <begin position="30"/>
        <end position="37"/>
    </location>
    <ligand>
        <name>ATP</name>
        <dbReference type="ChEBI" id="CHEBI:30616"/>
    </ligand>
</feature>
<comment type="miscellaneous">
    <text evidence="8">The reaction proceeds by a bi uni uni bi ping pong mechanism.</text>
</comment>
<dbReference type="PANTHER" id="PTHR21299:SF1">
    <property type="entry name" value="PANTOATE--BETA-ALANINE LIGASE"/>
    <property type="match status" value="1"/>
</dbReference>
<keyword evidence="6 8" id="KW-0067">ATP-binding</keyword>